<protein>
    <submittedName>
        <fullName evidence="2">Uncharacterized protein</fullName>
    </submittedName>
</protein>
<dbReference type="AlphaFoldDB" id="A0A0D2LU87"/>
<dbReference type="OrthoDB" id="10691478at2759"/>
<evidence type="ECO:0000256" key="1">
    <source>
        <dbReference type="SAM" id="MobiDB-lite"/>
    </source>
</evidence>
<dbReference type="Proteomes" id="UP000054498">
    <property type="component" value="Unassembled WGS sequence"/>
</dbReference>
<dbReference type="GeneID" id="25730129"/>
<dbReference type="EMBL" id="KK103625">
    <property type="protein sequence ID" value="KIY95224.1"/>
    <property type="molecule type" value="Genomic_DNA"/>
</dbReference>
<organism evidence="2 3">
    <name type="scientific">Monoraphidium neglectum</name>
    <dbReference type="NCBI Taxonomy" id="145388"/>
    <lineage>
        <taxon>Eukaryota</taxon>
        <taxon>Viridiplantae</taxon>
        <taxon>Chlorophyta</taxon>
        <taxon>core chlorophytes</taxon>
        <taxon>Chlorophyceae</taxon>
        <taxon>CS clade</taxon>
        <taxon>Sphaeropleales</taxon>
        <taxon>Selenastraceae</taxon>
        <taxon>Monoraphidium</taxon>
    </lineage>
</organism>
<name>A0A0D2LU87_9CHLO</name>
<proteinExistence type="predicted"/>
<gene>
    <name evidence="2" type="ORF">MNEG_12737</name>
</gene>
<dbReference type="RefSeq" id="XP_013894244.1">
    <property type="nucleotide sequence ID" value="XM_014038790.1"/>
</dbReference>
<evidence type="ECO:0000313" key="3">
    <source>
        <dbReference type="Proteomes" id="UP000054498"/>
    </source>
</evidence>
<dbReference type="KEGG" id="mng:MNEG_12737"/>
<sequence>MATGTIPIPRSSSRSSLCAAADGCGDAAAGPPAPGAAGRPSALAATDEGLQMLRELQGHNTMLRRELMGAGSAIDRLVNTVRARGALPGACVRGREHDPTDAAPAAAGPRAACGSCEPQGSISAMLH</sequence>
<keyword evidence="3" id="KW-1185">Reference proteome</keyword>
<feature type="compositionally biased region" description="Low complexity" evidence="1">
    <location>
        <begin position="102"/>
        <end position="111"/>
    </location>
</feature>
<feature type="region of interest" description="Disordered" evidence="1">
    <location>
        <begin position="21"/>
        <end position="42"/>
    </location>
</feature>
<evidence type="ECO:0000313" key="2">
    <source>
        <dbReference type="EMBL" id="KIY95224.1"/>
    </source>
</evidence>
<accession>A0A0D2LU87</accession>
<reference evidence="2 3" key="1">
    <citation type="journal article" date="2013" name="BMC Genomics">
        <title>Reconstruction of the lipid metabolism for the microalga Monoraphidium neglectum from its genome sequence reveals characteristics suitable for biofuel production.</title>
        <authorList>
            <person name="Bogen C."/>
            <person name="Al-Dilaimi A."/>
            <person name="Albersmeier A."/>
            <person name="Wichmann J."/>
            <person name="Grundmann M."/>
            <person name="Rupp O."/>
            <person name="Lauersen K.J."/>
            <person name="Blifernez-Klassen O."/>
            <person name="Kalinowski J."/>
            <person name="Goesmann A."/>
            <person name="Mussgnug J.H."/>
            <person name="Kruse O."/>
        </authorList>
    </citation>
    <scope>NUCLEOTIDE SEQUENCE [LARGE SCALE GENOMIC DNA]</scope>
    <source>
        <strain evidence="2 3">SAG 48.87</strain>
    </source>
</reference>
<feature type="region of interest" description="Disordered" evidence="1">
    <location>
        <begin position="92"/>
        <end position="111"/>
    </location>
</feature>